<evidence type="ECO:0000256" key="5">
    <source>
        <dbReference type="SAM" id="Phobius"/>
    </source>
</evidence>
<evidence type="ECO:0000256" key="4">
    <source>
        <dbReference type="ARBA" id="ARBA00023136"/>
    </source>
</evidence>
<keyword evidence="2 5" id="KW-0812">Transmembrane</keyword>
<sequence length="531" mass="58786">MSQSSPSLTGRGLSSKSPRIRSPVILLKSPRFSSNLVLKSPLQKDNMLEITDEEVVEEVMDIIKTEERRRWMSGLFYLFLVVATWVIAVQLTNNVMKNDDYDHPLFVAYINGSLFMVFGLGHGFSMIKSLFKRIFFRSFEHINLSPGSNYGSCNENNSNQHQRMRNEAEVVIHTPTMQLSTKQILILSCQAALIYYANAACATTSLKYTSASNQTILATTSSLFTLTVGSLVGVESFSIAKLASIMVSISGILMITMSDKESSTVDLLNELKNPLLGDLLSITAAFSYSCYLVLLRLRMGEETNPENDKLVFTFLGLFTLILVFPILLFADFVGFEELSLPENNTILMIIFISGLLNAISDYCSIMASLLTSPLMTSLSLSTAIPVSMICDSIFYNTVSTSVYYYFGIIMIFSSFVFMNMSNEDEIIKEAIDDAIEEAINVDEMLSPILSPYLHGQGQSNGLFNFHSNDEIPGMSIDAASGSASFVNNEDIEDDISETPGHSHLGPHVVVTGGYNHKYFIREVGNSNSDMN</sequence>
<feature type="transmembrane region" description="Helical" evidence="5">
    <location>
        <begin position="105"/>
        <end position="127"/>
    </location>
</feature>
<accession>A0A1E4T4N9</accession>
<proteinExistence type="predicted"/>
<feature type="transmembrane region" description="Helical" evidence="5">
    <location>
        <begin position="279"/>
        <end position="298"/>
    </location>
</feature>
<dbReference type="PANTHER" id="PTHR23051">
    <property type="entry name" value="SOLUTE CARRIER FAMILY 35, MEMBER F5"/>
    <property type="match status" value="1"/>
</dbReference>
<dbReference type="PANTHER" id="PTHR23051:SF0">
    <property type="entry name" value="SOLUTE CARRIER FAMILY 35 MEMBER F5"/>
    <property type="match status" value="1"/>
</dbReference>
<evidence type="ECO:0000313" key="7">
    <source>
        <dbReference type="Proteomes" id="UP000094801"/>
    </source>
</evidence>
<dbReference type="EMBL" id="KV453849">
    <property type="protein sequence ID" value="ODV86704.1"/>
    <property type="molecule type" value="Genomic_DNA"/>
</dbReference>
<dbReference type="STRING" id="983967.A0A1E4T4N9"/>
<keyword evidence="4 5" id="KW-0472">Membrane</keyword>
<feature type="transmembrane region" description="Helical" evidence="5">
    <location>
        <begin position="345"/>
        <end position="365"/>
    </location>
</feature>
<organism evidence="6 7">
    <name type="scientific">[Candida] arabinofermentans NRRL YB-2248</name>
    <dbReference type="NCBI Taxonomy" id="983967"/>
    <lineage>
        <taxon>Eukaryota</taxon>
        <taxon>Fungi</taxon>
        <taxon>Dikarya</taxon>
        <taxon>Ascomycota</taxon>
        <taxon>Saccharomycotina</taxon>
        <taxon>Pichiomycetes</taxon>
        <taxon>Pichiales</taxon>
        <taxon>Pichiaceae</taxon>
        <taxon>Ogataea</taxon>
        <taxon>Ogataea/Candida clade</taxon>
    </lineage>
</organism>
<dbReference type="AlphaFoldDB" id="A0A1E4T4N9"/>
<evidence type="ECO:0008006" key="8">
    <source>
        <dbReference type="Google" id="ProtNLM"/>
    </source>
</evidence>
<dbReference type="GO" id="GO:0000329">
    <property type="term" value="C:fungal-type vacuole membrane"/>
    <property type="evidence" value="ECO:0007669"/>
    <property type="project" value="TreeGrafter"/>
</dbReference>
<comment type="subcellular location">
    <subcellularLocation>
        <location evidence="1">Membrane</location>
        <topology evidence="1">Multi-pass membrane protein</topology>
    </subcellularLocation>
</comment>
<feature type="transmembrane region" description="Helical" evidence="5">
    <location>
        <begin position="239"/>
        <end position="259"/>
    </location>
</feature>
<dbReference type="OrthoDB" id="1436450at2759"/>
<feature type="transmembrane region" description="Helical" evidence="5">
    <location>
        <begin position="402"/>
        <end position="420"/>
    </location>
</feature>
<feature type="transmembrane region" description="Helical" evidence="5">
    <location>
        <begin position="212"/>
        <end position="232"/>
    </location>
</feature>
<feature type="transmembrane region" description="Helical" evidence="5">
    <location>
        <begin position="310"/>
        <end position="333"/>
    </location>
</feature>
<evidence type="ECO:0000256" key="2">
    <source>
        <dbReference type="ARBA" id="ARBA00022692"/>
    </source>
</evidence>
<feature type="transmembrane region" description="Helical" evidence="5">
    <location>
        <begin position="184"/>
        <end position="206"/>
    </location>
</feature>
<evidence type="ECO:0000256" key="1">
    <source>
        <dbReference type="ARBA" id="ARBA00004141"/>
    </source>
</evidence>
<feature type="transmembrane region" description="Helical" evidence="5">
    <location>
        <begin position="74"/>
        <end position="93"/>
    </location>
</feature>
<protein>
    <recommendedName>
        <fullName evidence="8">EamA domain-containing protein</fullName>
    </recommendedName>
</protein>
<evidence type="ECO:0000313" key="6">
    <source>
        <dbReference type="EMBL" id="ODV86704.1"/>
    </source>
</evidence>
<keyword evidence="7" id="KW-1185">Reference proteome</keyword>
<dbReference type="Proteomes" id="UP000094801">
    <property type="component" value="Unassembled WGS sequence"/>
</dbReference>
<name>A0A1E4T4N9_9ASCO</name>
<evidence type="ECO:0000256" key="3">
    <source>
        <dbReference type="ARBA" id="ARBA00022989"/>
    </source>
</evidence>
<dbReference type="SUPFAM" id="SSF103481">
    <property type="entry name" value="Multidrug resistance efflux transporter EmrE"/>
    <property type="match status" value="1"/>
</dbReference>
<keyword evidence="3 5" id="KW-1133">Transmembrane helix</keyword>
<reference evidence="7" key="1">
    <citation type="submission" date="2016-04" db="EMBL/GenBank/DDBJ databases">
        <title>Comparative genomics of biotechnologically important yeasts.</title>
        <authorList>
            <consortium name="DOE Joint Genome Institute"/>
            <person name="Riley R."/>
            <person name="Haridas S."/>
            <person name="Wolfe K.H."/>
            <person name="Lopes M.R."/>
            <person name="Hittinger C.T."/>
            <person name="Goker M."/>
            <person name="Salamov A."/>
            <person name="Wisecaver J."/>
            <person name="Long T.M."/>
            <person name="Aerts A.L."/>
            <person name="Barry K."/>
            <person name="Choi C."/>
            <person name="Clum A."/>
            <person name="Coughlan A.Y."/>
            <person name="Deshpande S."/>
            <person name="Douglass A.P."/>
            <person name="Hanson S.J."/>
            <person name="Klenk H.-P."/>
            <person name="Labutti K."/>
            <person name="Lapidus A."/>
            <person name="Lindquist E."/>
            <person name="Lipzen A."/>
            <person name="Meier-Kolthoff J.P."/>
            <person name="Ohm R.A."/>
            <person name="Otillar R.P."/>
            <person name="Pangilinan J."/>
            <person name="Peng Y."/>
            <person name="Rokas A."/>
            <person name="Rosa C.A."/>
            <person name="Scheuner C."/>
            <person name="Sibirny A.A."/>
            <person name="Slot J.C."/>
            <person name="Stielow J.B."/>
            <person name="Sun H."/>
            <person name="Kurtzman C.P."/>
            <person name="Blackwell M."/>
            <person name="Grigoriev I.V."/>
            <person name="Jeffries T.W."/>
        </authorList>
    </citation>
    <scope>NUCLEOTIDE SEQUENCE [LARGE SCALE GENOMIC DNA]</scope>
    <source>
        <strain evidence="7">NRRL YB-2248</strain>
    </source>
</reference>
<dbReference type="InterPro" id="IPR037185">
    <property type="entry name" value="EmrE-like"/>
</dbReference>
<gene>
    <name evidence="6" type="ORF">CANARDRAFT_174765</name>
</gene>